<accession>A0ACC1P894</accession>
<reference evidence="1" key="1">
    <citation type="submission" date="2022-10" db="EMBL/GenBank/DDBJ databases">
        <title>Genome Sequence of Xylaria curta.</title>
        <authorList>
            <person name="Buettner E."/>
        </authorList>
    </citation>
    <scope>NUCLEOTIDE SEQUENCE</scope>
    <source>
        <strain evidence="1">Babe10</strain>
    </source>
</reference>
<name>A0ACC1P894_9PEZI</name>
<organism evidence="1 2">
    <name type="scientific">Xylaria curta</name>
    <dbReference type="NCBI Taxonomy" id="42375"/>
    <lineage>
        <taxon>Eukaryota</taxon>
        <taxon>Fungi</taxon>
        <taxon>Dikarya</taxon>
        <taxon>Ascomycota</taxon>
        <taxon>Pezizomycotina</taxon>
        <taxon>Sordariomycetes</taxon>
        <taxon>Xylariomycetidae</taxon>
        <taxon>Xylariales</taxon>
        <taxon>Xylariaceae</taxon>
        <taxon>Xylaria</taxon>
    </lineage>
</organism>
<keyword evidence="2" id="KW-1185">Reference proteome</keyword>
<gene>
    <name evidence="1" type="ORF">NUW58_g4018</name>
</gene>
<proteinExistence type="predicted"/>
<comment type="caution">
    <text evidence="1">The sequence shown here is derived from an EMBL/GenBank/DDBJ whole genome shotgun (WGS) entry which is preliminary data.</text>
</comment>
<evidence type="ECO:0000313" key="1">
    <source>
        <dbReference type="EMBL" id="KAJ2988362.1"/>
    </source>
</evidence>
<dbReference type="Proteomes" id="UP001143856">
    <property type="component" value="Unassembled WGS sequence"/>
</dbReference>
<dbReference type="EMBL" id="JAPDGR010000658">
    <property type="protein sequence ID" value="KAJ2988362.1"/>
    <property type="molecule type" value="Genomic_DNA"/>
</dbReference>
<evidence type="ECO:0000313" key="2">
    <source>
        <dbReference type="Proteomes" id="UP001143856"/>
    </source>
</evidence>
<sequence>MAYYNRTPALWEADLALKALANDPEKLDHARSRFSKPPRSYRSYPSGATTLLHSPNEPPAEQRLLEQEEFEMNERYCDSCPENQYRARVREETERIIQEKGYQKKRAIFSYTCALLAEKKIKQLWIEQRIWDDSWDGFAKWGPWKHEEENNERLRDIPIQEREASRPFYQFVYQLSIARERILERLKDDVSAVTVDSADINTAAYEEVKNDWVMTGLWNKKWGILPGMSWRHEQPFETWLQEEMADYVDFEQTGSYKRNDYVAGVHPGQPDLHSTTMARYIQEAATFKPPDQRELLSVPNSVIINTPVTPTFNRNFSPEHTSPRDPPKNSRPQSTGRNELIEPGSPPQTSPVPPRRSKRLCEAKARRVAEIPASPAKPTTRPKRSNTRATIASQSIPAKDTRVTKRRNIKKKRIQKQL</sequence>
<protein>
    <submittedName>
        <fullName evidence="1">Uncharacterized protein</fullName>
    </submittedName>
</protein>